<dbReference type="InterPro" id="IPR013324">
    <property type="entry name" value="RNA_pol_sigma_r3/r4-like"/>
</dbReference>
<dbReference type="PANTHER" id="PTHR43133">
    <property type="entry name" value="RNA POLYMERASE ECF-TYPE SIGMA FACTO"/>
    <property type="match status" value="1"/>
</dbReference>
<dbReference type="InterPro" id="IPR036388">
    <property type="entry name" value="WH-like_DNA-bd_sf"/>
</dbReference>
<evidence type="ECO:0000256" key="3">
    <source>
        <dbReference type="ARBA" id="ARBA00023082"/>
    </source>
</evidence>
<proteinExistence type="inferred from homology"/>
<keyword evidence="2" id="KW-0805">Transcription regulation</keyword>
<dbReference type="NCBIfam" id="TIGR02937">
    <property type="entry name" value="sigma70-ECF"/>
    <property type="match status" value="1"/>
</dbReference>
<evidence type="ECO:0000256" key="1">
    <source>
        <dbReference type="ARBA" id="ARBA00010641"/>
    </source>
</evidence>
<keyword evidence="4" id="KW-0804">Transcription</keyword>
<name>A0A3B1C5R3_9ZZZZ</name>
<dbReference type="InterPro" id="IPR011517">
    <property type="entry name" value="RNA_pol_sigma70_ECF-like"/>
</dbReference>
<feature type="domain" description="RNA polymerase sigma-70 ECF-like HTH" evidence="6">
    <location>
        <begin position="7"/>
        <end position="186"/>
    </location>
</feature>
<organism evidence="7">
    <name type="scientific">hydrothermal vent metagenome</name>
    <dbReference type="NCBI Taxonomy" id="652676"/>
    <lineage>
        <taxon>unclassified sequences</taxon>
        <taxon>metagenomes</taxon>
        <taxon>ecological metagenomes</taxon>
    </lineage>
</organism>
<keyword evidence="5" id="KW-0175">Coiled coil</keyword>
<dbReference type="InterPro" id="IPR039425">
    <property type="entry name" value="RNA_pol_sigma-70-like"/>
</dbReference>
<comment type="similarity">
    <text evidence="1">Belongs to the sigma-70 factor family. ECF subfamily.</text>
</comment>
<dbReference type="GO" id="GO:0006352">
    <property type="term" value="P:DNA-templated transcription initiation"/>
    <property type="evidence" value="ECO:0007669"/>
    <property type="project" value="InterPro"/>
</dbReference>
<dbReference type="CDD" id="cd06171">
    <property type="entry name" value="Sigma70_r4"/>
    <property type="match status" value="1"/>
</dbReference>
<dbReference type="InterPro" id="IPR053812">
    <property type="entry name" value="HTH_Sigma70_ECF-like"/>
</dbReference>
<dbReference type="SUPFAM" id="SSF88659">
    <property type="entry name" value="Sigma3 and sigma4 domains of RNA polymerase sigma factors"/>
    <property type="match status" value="1"/>
</dbReference>
<evidence type="ECO:0000313" key="7">
    <source>
        <dbReference type="EMBL" id="VAX19953.1"/>
    </source>
</evidence>
<dbReference type="EMBL" id="UOGD01000156">
    <property type="protein sequence ID" value="VAX19953.1"/>
    <property type="molecule type" value="Genomic_DNA"/>
</dbReference>
<dbReference type="Gene3D" id="1.10.10.10">
    <property type="entry name" value="Winged helix-like DNA-binding domain superfamily/Winged helix DNA-binding domain"/>
    <property type="match status" value="1"/>
</dbReference>
<evidence type="ECO:0000256" key="4">
    <source>
        <dbReference type="ARBA" id="ARBA00023163"/>
    </source>
</evidence>
<evidence type="ECO:0000256" key="2">
    <source>
        <dbReference type="ARBA" id="ARBA00023015"/>
    </source>
</evidence>
<dbReference type="InterPro" id="IPR014284">
    <property type="entry name" value="RNA_pol_sigma-70_dom"/>
</dbReference>
<protein>
    <recommendedName>
        <fullName evidence="6">RNA polymerase sigma-70 ECF-like HTH domain-containing protein</fullName>
    </recommendedName>
</protein>
<evidence type="ECO:0000256" key="5">
    <source>
        <dbReference type="SAM" id="Coils"/>
    </source>
</evidence>
<dbReference type="Pfam" id="PF07638">
    <property type="entry name" value="Sigma70_ECF"/>
    <property type="match status" value="1"/>
</dbReference>
<dbReference type="InterPro" id="IPR013325">
    <property type="entry name" value="RNA_pol_sigma_r2"/>
</dbReference>
<dbReference type="SUPFAM" id="SSF88946">
    <property type="entry name" value="Sigma2 domain of RNA polymerase sigma factors"/>
    <property type="match status" value="1"/>
</dbReference>
<dbReference type="AlphaFoldDB" id="A0A3B1C5R3"/>
<sequence>MQQNISNNVTQLLNQVSNGDEFALNSILPLVYNELRKISSKYLRDEYRHHTLQTTELVHEAYLKLIGGNSLSWESRSHFFGIAAKSMRQILVDYARKRKSQKRGKGETLLPLENANFVIGESEEQILNLDDALNKLETLEERSAKIVELRFFSGLSIEETAKLLNISTATVKRDWKFAKAWLYREIS</sequence>
<reference evidence="7" key="1">
    <citation type="submission" date="2018-06" db="EMBL/GenBank/DDBJ databases">
        <authorList>
            <person name="Zhirakovskaya E."/>
        </authorList>
    </citation>
    <scope>NUCLEOTIDE SEQUENCE</scope>
</reference>
<dbReference type="PANTHER" id="PTHR43133:SF39">
    <property type="entry name" value="SIMILAR TO RNA POLYMERASE SIGMA-E FACTOR"/>
    <property type="match status" value="1"/>
</dbReference>
<keyword evidence="3" id="KW-0731">Sigma factor</keyword>
<accession>A0A3B1C5R3</accession>
<evidence type="ECO:0000259" key="6">
    <source>
        <dbReference type="Pfam" id="PF07638"/>
    </source>
</evidence>
<dbReference type="NCBIfam" id="TIGR02999">
    <property type="entry name" value="Sig-70_X6"/>
    <property type="match status" value="1"/>
</dbReference>
<dbReference type="GO" id="GO:0016987">
    <property type="term" value="F:sigma factor activity"/>
    <property type="evidence" value="ECO:0007669"/>
    <property type="project" value="UniProtKB-KW"/>
</dbReference>
<gene>
    <name evidence="7" type="ORF">MNBD_IGNAVI01-102</name>
</gene>
<feature type="coiled-coil region" evidence="5">
    <location>
        <begin position="119"/>
        <end position="149"/>
    </location>
</feature>